<comment type="similarity">
    <text evidence="3 9">Belongs to the FliF family.</text>
</comment>
<accession>A0ABR5A2R4</accession>
<name>A0ABR5A2R4_9BACL</name>
<dbReference type="Pfam" id="PF08345">
    <property type="entry name" value="YscJ_FliF_C"/>
    <property type="match status" value="1"/>
</dbReference>
<dbReference type="Gene3D" id="3.30.300.30">
    <property type="match status" value="1"/>
</dbReference>
<keyword evidence="15" id="KW-1185">Reference proteome</keyword>
<keyword evidence="14" id="KW-0966">Cell projection</keyword>
<evidence type="ECO:0000256" key="5">
    <source>
        <dbReference type="ARBA" id="ARBA00022692"/>
    </source>
</evidence>
<evidence type="ECO:0000256" key="3">
    <source>
        <dbReference type="ARBA" id="ARBA00007971"/>
    </source>
</evidence>
<sequence>MNEKWAQAREKLAIFWNQYSKTQKWVLASTAALLLFAIILLTYLFTRTEYEIAFQNLDSTDSAAIIQYLEGSGISYKLSADGTSISVPSASAPRVRVDVGSQGLVQNGSIGFDGISQSSAIGTTQQEFEVKYVAALNGEVQQLLQGMQGVSTAKALITLPEDTVFPSDTSDKASASIVMKFKPSYRPKQSEVDSYYNLVKTAVPNLDLEGITITSSSAGELMPSQRGTGGPGVSLDQFEIQNQFENELKSNIQQFLMPIVGMDNMVVGVVSSLNFDKKATTENLVQPLPDNDNKGIEISRQESSETHTGQDGQTGGVPGTGDTAIPNYPGAAGGGSSSSEKVQSTINYQVSTITNNIDYGPYKVKDLSINVGLDNASLPPEKLSQIQGVLRNSVRVLLAESGLDLTDTALDQRVSVVAQAFAGVDGDSGGITPSGYLLAGLGLLAVALLGGGGYYIYRRRKAAQEESAAMADVPRVELPTIDIENVNNENEMRKQLEGLAKRKPDEFVNLLRTWLADE</sequence>
<dbReference type="Pfam" id="PF01514">
    <property type="entry name" value="YscJ_FliF"/>
    <property type="match status" value="1"/>
</dbReference>
<evidence type="ECO:0000313" key="14">
    <source>
        <dbReference type="EMBL" id="KIL35285.1"/>
    </source>
</evidence>
<comment type="function">
    <text evidence="9">The M ring may be actively involved in energy transduction.</text>
</comment>
<keyword evidence="14" id="KW-0969">Cilium</keyword>
<keyword evidence="4" id="KW-1003">Cell membrane</keyword>
<dbReference type="EMBL" id="JXAL01000023">
    <property type="protein sequence ID" value="KIL35285.1"/>
    <property type="molecule type" value="Genomic_DNA"/>
</dbReference>
<evidence type="ECO:0000256" key="6">
    <source>
        <dbReference type="ARBA" id="ARBA00022989"/>
    </source>
</evidence>
<dbReference type="InterPro" id="IPR006182">
    <property type="entry name" value="FliF_N_dom"/>
</dbReference>
<feature type="transmembrane region" description="Helical" evidence="11">
    <location>
        <begin position="436"/>
        <end position="457"/>
    </location>
</feature>
<evidence type="ECO:0000313" key="15">
    <source>
        <dbReference type="Proteomes" id="UP000054526"/>
    </source>
</evidence>
<dbReference type="PANTHER" id="PTHR30046">
    <property type="entry name" value="FLAGELLAR M-RING PROTEIN"/>
    <property type="match status" value="1"/>
</dbReference>
<dbReference type="Proteomes" id="UP000054526">
    <property type="component" value="Unassembled WGS sequence"/>
</dbReference>
<keyword evidence="7 11" id="KW-0472">Membrane</keyword>
<evidence type="ECO:0000256" key="2">
    <source>
        <dbReference type="ARBA" id="ARBA00004651"/>
    </source>
</evidence>
<organism evidence="14 15">
    <name type="scientific">Cohnella kolymensis</name>
    <dbReference type="NCBI Taxonomy" id="1590652"/>
    <lineage>
        <taxon>Bacteria</taxon>
        <taxon>Bacillati</taxon>
        <taxon>Bacillota</taxon>
        <taxon>Bacilli</taxon>
        <taxon>Bacillales</taxon>
        <taxon>Paenibacillaceae</taxon>
        <taxon>Cohnella</taxon>
    </lineage>
</organism>
<evidence type="ECO:0000256" key="4">
    <source>
        <dbReference type="ARBA" id="ARBA00022475"/>
    </source>
</evidence>
<proteinExistence type="inferred from homology"/>
<evidence type="ECO:0000256" key="7">
    <source>
        <dbReference type="ARBA" id="ARBA00023136"/>
    </source>
</evidence>
<evidence type="ECO:0000259" key="12">
    <source>
        <dbReference type="Pfam" id="PF01514"/>
    </source>
</evidence>
<gene>
    <name evidence="14" type="ORF">SD71_14720</name>
</gene>
<reference evidence="14 15" key="1">
    <citation type="submission" date="2014-12" db="EMBL/GenBank/DDBJ databases">
        <title>Draft genome sequence of Cohnella kolymensis strain B-2846.</title>
        <authorList>
            <person name="Karlyshev A.V."/>
            <person name="Kudryashova E.B."/>
        </authorList>
    </citation>
    <scope>NUCLEOTIDE SEQUENCE [LARGE SCALE GENOMIC DNA]</scope>
    <source>
        <strain evidence="14 15">VKM B-2846</strain>
    </source>
</reference>
<evidence type="ECO:0000256" key="11">
    <source>
        <dbReference type="SAM" id="Phobius"/>
    </source>
</evidence>
<evidence type="ECO:0000259" key="13">
    <source>
        <dbReference type="Pfam" id="PF08345"/>
    </source>
</evidence>
<dbReference type="InterPro" id="IPR013556">
    <property type="entry name" value="Flag_M-ring_C"/>
</dbReference>
<dbReference type="InterPro" id="IPR043427">
    <property type="entry name" value="YscJ/FliF"/>
</dbReference>
<feature type="region of interest" description="Disordered" evidence="10">
    <location>
        <begin position="284"/>
        <end position="340"/>
    </location>
</feature>
<feature type="transmembrane region" description="Helical" evidence="11">
    <location>
        <begin position="25"/>
        <end position="45"/>
    </location>
</feature>
<comment type="subcellular location">
    <subcellularLocation>
        <location evidence="1 9">Bacterial flagellum basal body</location>
    </subcellularLocation>
    <subcellularLocation>
        <location evidence="2">Cell membrane</location>
        <topology evidence="2">Multi-pass membrane protein</topology>
    </subcellularLocation>
</comment>
<keyword evidence="8 9" id="KW-0975">Bacterial flagellum</keyword>
<keyword evidence="14" id="KW-0282">Flagellum</keyword>
<dbReference type="PRINTS" id="PR01009">
    <property type="entry name" value="FLGMRINGFLIF"/>
</dbReference>
<evidence type="ECO:0000256" key="10">
    <source>
        <dbReference type="SAM" id="MobiDB-lite"/>
    </source>
</evidence>
<dbReference type="InterPro" id="IPR000067">
    <property type="entry name" value="FlgMring_FliF"/>
</dbReference>
<protein>
    <recommendedName>
        <fullName evidence="9">Flagellar M-ring protein</fullName>
    </recommendedName>
</protein>
<keyword evidence="5 11" id="KW-0812">Transmembrane</keyword>
<comment type="caution">
    <text evidence="14">The sequence shown here is derived from an EMBL/GenBank/DDBJ whole genome shotgun (WGS) entry which is preliminary data.</text>
</comment>
<dbReference type="NCBIfam" id="TIGR00206">
    <property type="entry name" value="fliF"/>
    <property type="match status" value="1"/>
</dbReference>
<dbReference type="PANTHER" id="PTHR30046:SF0">
    <property type="entry name" value="FLAGELLAR M-RING PROTEIN"/>
    <property type="match status" value="1"/>
</dbReference>
<dbReference type="RefSeq" id="WP_041064651.1">
    <property type="nucleotide sequence ID" value="NZ_JXAL01000023.1"/>
</dbReference>
<feature type="domain" description="Flagellar M-ring C-terminal" evidence="13">
    <location>
        <begin position="256"/>
        <end position="394"/>
    </location>
</feature>
<dbReference type="PIRSF" id="PIRSF004862">
    <property type="entry name" value="FliF"/>
    <property type="match status" value="1"/>
</dbReference>
<feature type="compositionally biased region" description="Basic and acidic residues" evidence="10">
    <location>
        <begin position="291"/>
        <end position="305"/>
    </location>
</feature>
<feature type="domain" description="Flagellar M-ring N-terminal" evidence="12">
    <location>
        <begin position="46"/>
        <end position="217"/>
    </location>
</feature>
<keyword evidence="6 11" id="KW-1133">Transmembrane helix</keyword>
<evidence type="ECO:0000256" key="1">
    <source>
        <dbReference type="ARBA" id="ARBA00004117"/>
    </source>
</evidence>
<evidence type="ECO:0000256" key="9">
    <source>
        <dbReference type="PIRNR" id="PIRNR004862"/>
    </source>
</evidence>
<evidence type="ECO:0000256" key="8">
    <source>
        <dbReference type="ARBA" id="ARBA00023143"/>
    </source>
</evidence>
<dbReference type="InterPro" id="IPR045851">
    <property type="entry name" value="AMP-bd_C_sf"/>
</dbReference>